<evidence type="ECO:0000256" key="1">
    <source>
        <dbReference type="SAM" id="SignalP"/>
    </source>
</evidence>
<protein>
    <submittedName>
        <fullName evidence="2">Uncharacterized protein</fullName>
    </submittedName>
</protein>
<dbReference type="RefSeq" id="WP_378295857.1">
    <property type="nucleotide sequence ID" value="NZ_JBHTJA010000001.1"/>
</dbReference>
<organism evidence="2 3">
    <name type="scientific">Actinomadura sediminis</name>
    <dbReference type="NCBI Taxonomy" id="1038904"/>
    <lineage>
        <taxon>Bacteria</taxon>
        <taxon>Bacillati</taxon>
        <taxon>Actinomycetota</taxon>
        <taxon>Actinomycetes</taxon>
        <taxon>Streptosporangiales</taxon>
        <taxon>Thermomonosporaceae</taxon>
        <taxon>Actinomadura</taxon>
    </lineage>
</organism>
<sequence length="373" mass="40394">MAGHRRVLHVAAWAAAFTGLLITPAQAAPGPEWTSVPTPALQGLAVPNEVAAAGPNAAWTTGVENATTGGGAFVLAWNGREWRRQELPLPGSTYVKDIAAASPRDAWMIGANTTEEAGTRTVALHWNGTAWREVGYPDGISPDIRLPSPSPQLEIVSAAPGGPAWSIGQDEASGESVALRFQRDRWVRQDLPVKMVSALTVAARSSRNVWISCICELPGEGPTQAMLHWDGVRWNTVRFPSLDGTYVLEIVPVSSRSVWAYRAPVMYEPAPALLHWNGEEWRPIPVPVDGRVVNFNNITDDGAGGAWVAANTYDNDANYLHYSRGRWTTERGPGRPGVGAWIYDMVRVPGTRKVWSVGLVAPLSGPALVEYRR</sequence>
<gene>
    <name evidence="2" type="ORF">ACFQ11_01465</name>
</gene>
<keyword evidence="1" id="KW-0732">Signal</keyword>
<feature type="signal peptide" evidence="1">
    <location>
        <begin position="1"/>
        <end position="27"/>
    </location>
</feature>
<dbReference type="Proteomes" id="UP001596972">
    <property type="component" value="Unassembled WGS sequence"/>
</dbReference>
<comment type="caution">
    <text evidence="2">The sequence shown here is derived from an EMBL/GenBank/DDBJ whole genome shotgun (WGS) entry which is preliminary data.</text>
</comment>
<accession>A0ABW3EIC7</accession>
<evidence type="ECO:0000313" key="3">
    <source>
        <dbReference type="Proteomes" id="UP001596972"/>
    </source>
</evidence>
<feature type="chain" id="PRO_5046125636" evidence="1">
    <location>
        <begin position="28"/>
        <end position="373"/>
    </location>
</feature>
<keyword evidence="3" id="KW-1185">Reference proteome</keyword>
<dbReference type="EMBL" id="JBHTJA010000001">
    <property type="protein sequence ID" value="MFD0899062.1"/>
    <property type="molecule type" value="Genomic_DNA"/>
</dbReference>
<proteinExistence type="predicted"/>
<reference evidence="3" key="1">
    <citation type="journal article" date="2019" name="Int. J. Syst. Evol. Microbiol.">
        <title>The Global Catalogue of Microorganisms (GCM) 10K type strain sequencing project: providing services to taxonomists for standard genome sequencing and annotation.</title>
        <authorList>
            <consortium name="The Broad Institute Genomics Platform"/>
            <consortium name="The Broad Institute Genome Sequencing Center for Infectious Disease"/>
            <person name="Wu L."/>
            <person name="Ma J."/>
        </authorList>
    </citation>
    <scope>NUCLEOTIDE SEQUENCE [LARGE SCALE GENOMIC DNA]</scope>
    <source>
        <strain evidence="3">JCM 31202</strain>
    </source>
</reference>
<name>A0ABW3EIC7_9ACTN</name>
<evidence type="ECO:0000313" key="2">
    <source>
        <dbReference type="EMBL" id="MFD0899062.1"/>
    </source>
</evidence>